<dbReference type="Proteomes" id="UP001174934">
    <property type="component" value="Unassembled WGS sequence"/>
</dbReference>
<dbReference type="InterPro" id="IPR036404">
    <property type="entry name" value="Jacalin-like_lectin_dom_sf"/>
</dbReference>
<proteinExistence type="predicted"/>
<dbReference type="EMBL" id="JAULSR010000001">
    <property type="protein sequence ID" value="KAK0634681.1"/>
    <property type="molecule type" value="Genomic_DNA"/>
</dbReference>
<protein>
    <submittedName>
        <fullName evidence="1">Uncharacterized protein</fullName>
    </submittedName>
</protein>
<accession>A0AA39XIL6</accession>
<dbReference type="SUPFAM" id="SSF51101">
    <property type="entry name" value="Mannose-binding lectins"/>
    <property type="match status" value="1"/>
</dbReference>
<evidence type="ECO:0000313" key="1">
    <source>
        <dbReference type="EMBL" id="KAK0634681.1"/>
    </source>
</evidence>
<dbReference type="Gene3D" id="2.100.10.30">
    <property type="entry name" value="Jacalin-like lectin domain"/>
    <property type="match status" value="1"/>
</dbReference>
<organism evidence="1 2">
    <name type="scientific">Bombardia bombarda</name>
    <dbReference type="NCBI Taxonomy" id="252184"/>
    <lineage>
        <taxon>Eukaryota</taxon>
        <taxon>Fungi</taxon>
        <taxon>Dikarya</taxon>
        <taxon>Ascomycota</taxon>
        <taxon>Pezizomycotina</taxon>
        <taxon>Sordariomycetes</taxon>
        <taxon>Sordariomycetidae</taxon>
        <taxon>Sordariales</taxon>
        <taxon>Lasiosphaeriaceae</taxon>
        <taxon>Bombardia</taxon>
    </lineage>
</organism>
<keyword evidence="2" id="KW-1185">Reference proteome</keyword>
<evidence type="ECO:0000313" key="2">
    <source>
        <dbReference type="Proteomes" id="UP001174934"/>
    </source>
</evidence>
<name>A0AA39XIL6_9PEZI</name>
<comment type="caution">
    <text evidence="1">The sequence shown here is derived from an EMBL/GenBank/DDBJ whole genome shotgun (WGS) entry which is preliminary data.</text>
</comment>
<gene>
    <name evidence="1" type="ORF">B0T17DRAFT_611650</name>
</gene>
<reference evidence="1" key="1">
    <citation type="submission" date="2023-06" db="EMBL/GenBank/DDBJ databases">
        <title>Genome-scale phylogeny and comparative genomics of the fungal order Sordariales.</title>
        <authorList>
            <consortium name="Lawrence Berkeley National Laboratory"/>
            <person name="Hensen N."/>
            <person name="Bonometti L."/>
            <person name="Westerberg I."/>
            <person name="Brannstrom I.O."/>
            <person name="Guillou S."/>
            <person name="Cros-Aarteil S."/>
            <person name="Calhoun S."/>
            <person name="Haridas S."/>
            <person name="Kuo A."/>
            <person name="Mondo S."/>
            <person name="Pangilinan J."/>
            <person name="Riley R."/>
            <person name="LaButti K."/>
            <person name="Andreopoulos B."/>
            <person name="Lipzen A."/>
            <person name="Chen C."/>
            <person name="Yanf M."/>
            <person name="Daum C."/>
            <person name="Ng V."/>
            <person name="Clum A."/>
            <person name="Steindorff A."/>
            <person name="Ohm R."/>
            <person name="Martin F."/>
            <person name="Silar P."/>
            <person name="Natvig D."/>
            <person name="Lalanne C."/>
            <person name="Gautier V."/>
            <person name="Ament-velasquez S.L."/>
            <person name="Kruys A."/>
            <person name="Hutchinson M.I."/>
            <person name="Powell A.J."/>
            <person name="Barry K."/>
            <person name="Miller A.N."/>
            <person name="Grigoriev I.V."/>
            <person name="Debuchy R."/>
            <person name="Gladieux P."/>
            <person name="Thoren M.H."/>
            <person name="Johannesson H."/>
        </authorList>
    </citation>
    <scope>NUCLEOTIDE SEQUENCE</scope>
    <source>
        <strain evidence="1">SMH3391-2</strain>
    </source>
</reference>
<sequence length="697" mass="78394">MDHSKDLTVLPQSYCTLCHKILPERLLFGLSLDGPYGAKYDPWEVDILGFFNMCADSCLPPQIYMFKGWFDVIWTQNEDTVAPVRTVGGRRLSFSNHASLMCETVDLSQPLFFAHRLCWKVVRQQHGHIPNITLYKLAQQTHPIFSSLDLIIEQLQRAAIFPQLAKSTNESTDGFAHLLSRAGALLPLEVQQEVLQYINSDLTFSLMTALHTTASFLNLLNHAPSPSKMIVKLHPTASQDTGWLCGTTIEMFAHEYLHRIHMAQYDNTGDRLGLSIPVHMDAVSGVRFVLGTYGLRAIRILYRDGSVSPWLGNPTKGSYGTVYGTDLGCLRILQDDLKVIRVGFGDIEYMRSMAVPDQALWDIDPELIKDNELRITQFLQLPNQVLYYPKWRFCHYLPLTDSGVYATGLTVYCHASGITGIKAHGEMNRTIGSCYGNPMYFHLQPGERIILVALGYDLEEYRDQASSAPHLLIKTNHRRSSFFGPSSILGSEDTLWQYITPSTTASLTGLFMDPLTQGRYSQLMSIGASVQTDPKLSNPLTFGLNLTINNARTLPNRYDKPFFSAALLVSVRKLQARKTSGWFRGLCVYYEDGETVETLGWWDPSDASSIVDVYDSSVHGPLDALTFVFDDSDGPADSMGFAIRNIIVGYKPRQPYGAFAWRRAECLNDFLEPWDGQRTEMVFPDTQDGQFVTVMRS</sequence>
<dbReference type="AlphaFoldDB" id="A0AA39XIL6"/>